<proteinExistence type="predicted"/>
<keyword evidence="1" id="KW-0812">Transmembrane</keyword>
<evidence type="ECO:0000313" key="2">
    <source>
        <dbReference type="EMBL" id="MFD2871440.1"/>
    </source>
</evidence>
<evidence type="ECO:0000256" key="1">
    <source>
        <dbReference type="SAM" id="Phobius"/>
    </source>
</evidence>
<protein>
    <recommendedName>
        <fullName evidence="4">SMODS and SLOG-associating 2TM effector domain-containing protein</fullName>
    </recommendedName>
</protein>
<name>A0ABW5Y846_9SPHI</name>
<dbReference type="EMBL" id="JBHUPD010000001">
    <property type="protein sequence ID" value="MFD2871440.1"/>
    <property type="molecule type" value="Genomic_DNA"/>
</dbReference>
<organism evidence="2 3">
    <name type="scientific">Mucilaginibacter ximonensis</name>
    <dbReference type="NCBI Taxonomy" id="538021"/>
    <lineage>
        <taxon>Bacteria</taxon>
        <taxon>Pseudomonadati</taxon>
        <taxon>Bacteroidota</taxon>
        <taxon>Sphingobacteriia</taxon>
        <taxon>Sphingobacteriales</taxon>
        <taxon>Sphingobacteriaceae</taxon>
        <taxon>Mucilaginibacter</taxon>
    </lineage>
</organism>
<keyword evidence="1" id="KW-1133">Transmembrane helix</keyword>
<dbReference type="Proteomes" id="UP001597557">
    <property type="component" value="Unassembled WGS sequence"/>
</dbReference>
<evidence type="ECO:0000313" key="3">
    <source>
        <dbReference type="Proteomes" id="UP001597557"/>
    </source>
</evidence>
<keyword evidence="1" id="KW-0472">Membrane</keyword>
<evidence type="ECO:0008006" key="4">
    <source>
        <dbReference type="Google" id="ProtNLM"/>
    </source>
</evidence>
<keyword evidence="3" id="KW-1185">Reference proteome</keyword>
<gene>
    <name evidence="2" type="ORF">ACFS5N_03100</name>
</gene>
<accession>A0ABW5Y846</accession>
<feature type="transmembrane region" description="Helical" evidence="1">
    <location>
        <begin position="54"/>
        <end position="73"/>
    </location>
</feature>
<reference evidence="3" key="1">
    <citation type="journal article" date="2019" name="Int. J. Syst. Evol. Microbiol.">
        <title>The Global Catalogue of Microorganisms (GCM) 10K type strain sequencing project: providing services to taxonomists for standard genome sequencing and annotation.</title>
        <authorList>
            <consortium name="The Broad Institute Genomics Platform"/>
            <consortium name="The Broad Institute Genome Sequencing Center for Infectious Disease"/>
            <person name="Wu L."/>
            <person name="Ma J."/>
        </authorList>
    </citation>
    <scope>NUCLEOTIDE SEQUENCE [LARGE SCALE GENOMIC DNA]</scope>
    <source>
        <strain evidence="3">KCTC 22437</strain>
    </source>
</reference>
<sequence length="189" mass="22643">MSVENLLNNLSFYFIYAKYFSINLNMRTRIWDELTQSKHHEYYCVFLLAKQKQLLNYFNMFTLALSSAGVMGWTIWKSFPLMACIIISTVQLLKLLQVHLIPSDKQIEKLDLISDFYFDYYNNIEKLWHDYENERITDEEAQEKYYQIKTSEKEVNKVIKEIIKSVNKKIKEKADVETSGYLVRNFNIQ</sequence>
<dbReference type="RefSeq" id="WP_377182120.1">
    <property type="nucleotide sequence ID" value="NZ_JBHUPD010000001.1"/>
</dbReference>
<comment type="caution">
    <text evidence="2">The sequence shown here is derived from an EMBL/GenBank/DDBJ whole genome shotgun (WGS) entry which is preliminary data.</text>
</comment>